<protein>
    <submittedName>
        <fullName evidence="2">10920_t:CDS:1</fullName>
    </submittedName>
</protein>
<organism evidence="2 3">
    <name type="scientific">Cetraspora pellucida</name>
    <dbReference type="NCBI Taxonomy" id="1433469"/>
    <lineage>
        <taxon>Eukaryota</taxon>
        <taxon>Fungi</taxon>
        <taxon>Fungi incertae sedis</taxon>
        <taxon>Mucoromycota</taxon>
        <taxon>Glomeromycotina</taxon>
        <taxon>Glomeromycetes</taxon>
        <taxon>Diversisporales</taxon>
        <taxon>Gigasporaceae</taxon>
        <taxon>Cetraspora</taxon>
    </lineage>
</organism>
<comment type="caution">
    <text evidence="2">The sequence shown here is derived from an EMBL/GenBank/DDBJ whole genome shotgun (WGS) entry which is preliminary data.</text>
</comment>
<keyword evidence="3" id="KW-1185">Reference proteome</keyword>
<evidence type="ECO:0000313" key="2">
    <source>
        <dbReference type="EMBL" id="CAG8808261.1"/>
    </source>
</evidence>
<evidence type="ECO:0000256" key="1">
    <source>
        <dbReference type="SAM" id="MobiDB-lite"/>
    </source>
</evidence>
<feature type="non-terminal residue" evidence="2">
    <location>
        <position position="1"/>
    </location>
</feature>
<dbReference type="AlphaFoldDB" id="A0A9N9K240"/>
<sequence length="95" mass="10887">LEAHRAAVGGMFNTQCTKGCQLRTSFCKLYHFVEGVETQIETAEQSSSRQRIDQGIENKDNDQIQDNNFNKSESVVHTCKQKWKRPILECNIVVK</sequence>
<feature type="compositionally biased region" description="Basic and acidic residues" evidence="1">
    <location>
        <begin position="50"/>
        <end position="62"/>
    </location>
</feature>
<evidence type="ECO:0000313" key="3">
    <source>
        <dbReference type="Proteomes" id="UP000789759"/>
    </source>
</evidence>
<dbReference type="Proteomes" id="UP000789759">
    <property type="component" value="Unassembled WGS sequence"/>
</dbReference>
<gene>
    <name evidence="2" type="ORF">CPELLU_LOCUS18371</name>
</gene>
<name>A0A9N9K240_9GLOM</name>
<accession>A0A9N9K240</accession>
<proteinExistence type="predicted"/>
<feature type="region of interest" description="Disordered" evidence="1">
    <location>
        <begin position="43"/>
        <end position="67"/>
    </location>
</feature>
<dbReference type="EMBL" id="CAJVQA010036272">
    <property type="protein sequence ID" value="CAG8808261.1"/>
    <property type="molecule type" value="Genomic_DNA"/>
</dbReference>
<reference evidence="2" key="1">
    <citation type="submission" date="2021-06" db="EMBL/GenBank/DDBJ databases">
        <authorList>
            <person name="Kallberg Y."/>
            <person name="Tangrot J."/>
            <person name="Rosling A."/>
        </authorList>
    </citation>
    <scope>NUCLEOTIDE SEQUENCE</scope>
    <source>
        <strain evidence="2">FL966</strain>
    </source>
</reference>